<dbReference type="AlphaFoldDB" id="A0A9P7ULG2"/>
<feature type="region of interest" description="Disordered" evidence="1">
    <location>
        <begin position="63"/>
        <end position="89"/>
    </location>
</feature>
<name>A0A9P7ULG2_9PEZI</name>
<evidence type="ECO:0000313" key="2">
    <source>
        <dbReference type="EMBL" id="KAG7055390.1"/>
    </source>
</evidence>
<dbReference type="EMBL" id="JAESDN010000002">
    <property type="protein sequence ID" value="KAG7055390.1"/>
    <property type="molecule type" value="Genomic_DNA"/>
</dbReference>
<dbReference type="Proteomes" id="UP000699042">
    <property type="component" value="Unassembled WGS sequence"/>
</dbReference>
<gene>
    <name evidence="2" type="ORF">JMJ77_007850</name>
</gene>
<reference evidence="2" key="1">
    <citation type="submission" date="2021-05" db="EMBL/GenBank/DDBJ databases">
        <title>Comparative genomics of three Colletotrichum scovillei strains and genetic complementation revealed genes involved fungal growth and virulence on chili pepper.</title>
        <authorList>
            <person name="Hsieh D.-K."/>
            <person name="Chuang S.-C."/>
            <person name="Chen C.-Y."/>
            <person name="Chao Y.-T."/>
            <person name="Lu M.-Y.J."/>
            <person name="Lee M.-H."/>
            <person name="Shih M.-C."/>
        </authorList>
    </citation>
    <scope>NUCLEOTIDE SEQUENCE</scope>
    <source>
        <strain evidence="2">Coll-153</strain>
    </source>
</reference>
<accession>A0A9P7ULG2</accession>
<sequence length="89" mass="9371">MSFPLQRQQHSALVAGGNTADPMMPYTSEGSAVEAALKIRSGGSLLADPSCSNAGTMLESECGESWSGQESDPNGELNETAMLKPRVRK</sequence>
<proteinExistence type="predicted"/>
<feature type="compositionally biased region" description="Polar residues" evidence="1">
    <location>
        <begin position="1"/>
        <end position="11"/>
    </location>
</feature>
<evidence type="ECO:0000256" key="1">
    <source>
        <dbReference type="SAM" id="MobiDB-lite"/>
    </source>
</evidence>
<comment type="caution">
    <text evidence="2">The sequence shown here is derived from an EMBL/GenBank/DDBJ whole genome shotgun (WGS) entry which is preliminary data.</text>
</comment>
<feature type="region of interest" description="Disordered" evidence="1">
    <location>
        <begin position="1"/>
        <end position="21"/>
    </location>
</feature>
<organism evidence="2 3">
    <name type="scientific">Colletotrichum scovillei</name>
    <dbReference type="NCBI Taxonomy" id="1209932"/>
    <lineage>
        <taxon>Eukaryota</taxon>
        <taxon>Fungi</taxon>
        <taxon>Dikarya</taxon>
        <taxon>Ascomycota</taxon>
        <taxon>Pezizomycotina</taxon>
        <taxon>Sordariomycetes</taxon>
        <taxon>Hypocreomycetidae</taxon>
        <taxon>Glomerellales</taxon>
        <taxon>Glomerellaceae</taxon>
        <taxon>Colletotrichum</taxon>
        <taxon>Colletotrichum acutatum species complex</taxon>
    </lineage>
</organism>
<evidence type="ECO:0000313" key="3">
    <source>
        <dbReference type="Proteomes" id="UP000699042"/>
    </source>
</evidence>
<protein>
    <submittedName>
        <fullName evidence="2">Uncharacterized protein</fullName>
    </submittedName>
</protein>
<keyword evidence="3" id="KW-1185">Reference proteome</keyword>